<dbReference type="PIRSF" id="PIRSF005739">
    <property type="entry name" value="O-mtase"/>
    <property type="match status" value="1"/>
</dbReference>
<evidence type="ECO:0000259" key="6">
    <source>
        <dbReference type="Pfam" id="PF08100"/>
    </source>
</evidence>
<dbReference type="PROSITE" id="PS51683">
    <property type="entry name" value="SAM_OMT_II"/>
    <property type="match status" value="1"/>
</dbReference>
<protein>
    <submittedName>
        <fullName evidence="7">Uncharacterized protein</fullName>
    </submittedName>
</protein>
<organism evidence="7 8">
    <name type="scientific">Helicocarpus griseus UAMH5409</name>
    <dbReference type="NCBI Taxonomy" id="1447875"/>
    <lineage>
        <taxon>Eukaryota</taxon>
        <taxon>Fungi</taxon>
        <taxon>Dikarya</taxon>
        <taxon>Ascomycota</taxon>
        <taxon>Pezizomycotina</taxon>
        <taxon>Eurotiomycetes</taxon>
        <taxon>Eurotiomycetidae</taxon>
        <taxon>Onygenales</taxon>
        <taxon>Ajellomycetaceae</taxon>
        <taxon>Helicocarpus</taxon>
    </lineage>
</organism>
<dbReference type="GO" id="GO:0046983">
    <property type="term" value="F:protein dimerization activity"/>
    <property type="evidence" value="ECO:0007669"/>
    <property type="project" value="InterPro"/>
</dbReference>
<gene>
    <name evidence="7" type="ORF">AJ79_08284</name>
</gene>
<dbReference type="OrthoDB" id="1535081at2759"/>
<keyword evidence="2" id="KW-0808">Transferase</keyword>
<feature type="active site" description="Proton acceptor" evidence="4">
    <location>
        <position position="300"/>
    </location>
</feature>
<dbReference type="Pfam" id="PF08100">
    <property type="entry name" value="Dimerisation"/>
    <property type="match status" value="1"/>
</dbReference>
<dbReference type="Pfam" id="PF00891">
    <property type="entry name" value="Methyltransf_2"/>
    <property type="match status" value="1"/>
</dbReference>
<dbReference type="Gene3D" id="3.40.50.150">
    <property type="entry name" value="Vaccinia Virus protein VP39"/>
    <property type="match status" value="1"/>
</dbReference>
<dbReference type="InterPro" id="IPR012967">
    <property type="entry name" value="COMT_dimerisation"/>
</dbReference>
<dbReference type="InterPro" id="IPR029063">
    <property type="entry name" value="SAM-dependent_MTases_sf"/>
</dbReference>
<sequence>MTSASELVKVLNAAAASPPEAGKEERLALIAACDKLKNSFETPMEASLRFIFSPHHSVALRLAIDVKLFDAAAELSKNNKEITLEGLSSKITTEPLFIARIMRFLAVMNIFSEVGKDTYTTTPLAAAYVSDSLYAHAIVHMTSQNEVIAQLPRYFEEKGYKNPDDAFNGPFQYARQTDKHCFEWLAAQPRLQNSFNKVMSISRTPGVQSWFEYFPVDSKLGGKSKAEPLLVDIGGGVGHDLIALREHYPTLNGTLIVQDIPVVIDSVQGLPAGIQAMAHDFFQPQPVRNAKAYYLANVLHDWPDKQALQILNHIRDAMSEDSIVLVHENVIPEVNVSAFSASTDLIMMSNFSSLERTEQQYKALLEEAGLALVKTWAPDGAVKGEGRKLVEAVLRE</sequence>
<dbReference type="GO" id="GO:0032259">
    <property type="term" value="P:methylation"/>
    <property type="evidence" value="ECO:0007669"/>
    <property type="project" value="UniProtKB-KW"/>
</dbReference>
<evidence type="ECO:0000256" key="1">
    <source>
        <dbReference type="ARBA" id="ARBA00022603"/>
    </source>
</evidence>
<dbReference type="GO" id="GO:0008171">
    <property type="term" value="F:O-methyltransferase activity"/>
    <property type="evidence" value="ECO:0007669"/>
    <property type="project" value="InterPro"/>
</dbReference>
<dbReference type="EMBL" id="PDNB01000190">
    <property type="protein sequence ID" value="PGH00179.1"/>
    <property type="molecule type" value="Genomic_DNA"/>
</dbReference>
<dbReference type="InterPro" id="IPR036388">
    <property type="entry name" value="WH-like_DNA-bd_sf"/>
</dbReference>
<dbReference type="AlphaFoldDB" id="A0A2B7WUA8"/>
<accession>A0A2B7WUA8</accession>
<evidence type="ECO:0000313" key="8">
    <source>
        <dbReference type="Proteomes" id="UP000223968"/>
    </source>
</evidence>
<feature type="domain" description="O-methyltransferase C-terminal" evidence="5">
    <location>
        <begin position="228"/>
        <end position="370"/>
    </location>
</feature>
<dbReference type="Proteomes" id="UP000223968">
    <property type="component" value="Unassembled WGS sequence"/>
</dbReference>
<keyword evidence="1" id="KW-0489">Methyltransferase</keyword>
<dbReference type="PANTHER" id="PTHR43712">
    <property type="entry name" value="PUTATIVE (AFU_ORTHOLOGUE AFUA_4G14580)-RELATED"/>
    <property type="match status" value="1"/>
</dbReference>
<dbReference type="SUPFAM" id="SSF46785">
    <property type="entry name" value="Winged helix' DNA-binding domain"/>
    <property type="match status" value="1"/>
</dbReference>
<evidence type="ECO:0000313" key="7">
    <source>
        <dbReference type="EMBL" id="PGH00179.1"/>
    </source>
</evidence>
<evidence type="ECO:0000256" key="4">
    <source>
        <dbReference type="PIRSR" id="PIRSR005739-1"/>
    </source>
</evidence>
<comment type="caution">
    <text evidence="7">The sequence shown here is derived from an EMBL/GenBank/DDBJ whole genome shotgun (WGS) entry which is preliminary data.</text>
</comment>
<dbReference type="InterPro" id="IPR036390">
    <property type="entry name" value="WH_DNA-bd_sf"/>
</dbReference>
<dbReference type="STRING" id="1447875.A0A2B7WUA8"/>
<evidence type="ECO:0000256" key="3">
    <source>
        <dbReference type="ARBA" id="ARBA00022691"/>
    </source>
</evidence>
<evidence type="ECO:0000256" key="2">
    <source>
        <dbReference type="ARBA" id="ARBA00022679"/>
    </source>
</evidence>
<keyword evidence="8" id="KW-1185">Reference proteome</keyword>
<name>A0A2B7WUA8_9EURO</name>
<feature type="domain" description="O-methyltransferase dimerisation" evidence="6">
    <location>
        <begin position="50"/>
        <end position="130"/>
    </location>
</feature>
<reference evidence="7 8" key="1">
    <citation type="submission" date="2017-10" db="EMBL/GenBank/DDBJ databases">
        <title>Comparative genomics in systemic dimorphic fungi from Ajellomycetaceae.</title>
        <authorList>
            <person name="Munoz J.F."/>
            <person name="Mcewen J.G."/>
            <person name="Clay O.K."/>
            <person name="Cuomo C.A."/>
        </authorList>
    </citation>
    <scope>NUCLEOTIDE SEQUENCE [LARGE SCALE GENOMIC DNA]</scope>
    <source>
        <strain evidence="7 8">UAMH5409</strain>
    </source>
</reference>
<dbReference type="InterPro" id="IPR001077">
    <property type="entry name" value="COMT_C"/>
</dbReference>
<dbReference type="Gene3D" id="1.10.10.10">
    <property type="entry name" value="Winged helix-like DNA-binding domain superfamily/Winged helix DNA-binding domain"/>
    <property type="match status" value="1"/>
</dbReference>
<proteinExistence type="predicted"/>
<dbReference type="InterPro" id="IPR016461">
    <property type="entry name" value="COMT-like"/>
</dbReference>
<evidence type="ECO:0000259" key="5">
    <source>
        <dbReference type="Pfam" id="PF00891"/>
    </source>
</evidence>
<dbReference type="SUPFAM" id="SSF53335">
    <property type="entry name" value="S-adenosyl-L-methionine-dependent methyltransferases"/>
    <property type="match status" value="1"/>
</dbReference>
<keyword evidence="3" id="KW-0949">S-adenosyl-L-methionine</keyword>
<dbReference type="PANTHER" id="PTHR43712:SF11">
    <property type="entry name" value="O-METHYLTRANSFERASE (AFU_ORTHOLOGUE AFUA_2G17820)-RELATED"/>
    <property type="match status" value="1"/>
</dbReference>